<organism evidence="2 3">
    <name type="scientific">Dichanthelium oligosanthes</name>
    <dbReference type="NCBI Taxonomy" id="888268"/>
    <lineage>
        <taxon>Eukaryota</taxon>
        <taxon>Viridiplantae</taxon>
        <taxon>Streptophyta</taxon>
        <taxon>Embryophyta</taxon>
        <taxon>Tracheophyta</taxon>
        <taxon>Spermatophyta</taxon>
        <taxon>Magnoliopsida</taxon>
        <taxon>Liliopsida</taxon>
        <taxon>Poales</taxon>
        <taxon>Poaceae</taxon>
        <taxon>PACMAD clade</taxon>
        <taxon>Panicoideae</taxon>
        <taxon>Panicodae</taxon>
        <taxon>Paniceae</taxon>
        <taxon>Dichantheliinae</taxon>
        <taxon>Dichanthelium</taxon>
    </lineage>
</organism>
<feature type="transmembrane region" description="Helical" evidence="1">
    <location>
        <begin position="129"/>
        <end position="150"/>
    </location>
</feature>
<evidence type="ECO:0008006" key="4">
    <source>
        <dbReference type="Google" id="ProtNLM"/>
    </source>
</evidence>
<comment type="caution">
    <text evidence="2">The sequence shown here is derived from an EMBL/GenBank/DDBJ whole genome shotgun (WGS) entry which is preliminary data.</text>
</comment>
<evidence type="ECO:0000256" key="1">
    <source>
        <dbReference type="SAM" id="Phobius"/>
    </source>
</evidence>
<dbReference type="STRING" id="888268.A0A1E5V6S8"/>
<name>A0A1E5V6S8_9POAL</name>
<proteinExistence type="predicted"/>
<dbReference type="Proteomes" id="UP000095767">
    <property type="component" value="Unassembled WGS sequence"/>
</dbReference>
<keyword evidence="1" id="KW-1133">Transmembrane helix</keyword>
<protein>
    <recommendedName>
        <fullName evidence="4">Gnk2-homologous domain-containing protein</fullName>
    </recommendedName>
</protein>
<sequence>MPVRRRHGRHPRLLCQPPRRRLARGVLPGVRDADADAASAREDAFRGWFYVAPNTTTTPDRACAGDGSAADCARCFEDSARAAAALPWLARIRGEQVLVVGYTCCLRVQISVLPEGAGYWDARQFALGLWFQIMLSIAEITIVITFLRILGEL</sequence>
<gene>
    <name evidence="2" type="ORF">BAE44_0018122</name>
</gene>
<keyword evidence="1" id="KW-0472">Membrane</keyword>
<dbReference type="EMBL" id="LWDX02049513">
    <property type="protein sequence ID" value="OEL20859.1"/>
    <property type="molecule type" value="Genomic_DNA"/>
</dbReference>
<evidence type="ECO:0000313" key="2">
    <source>
        <dbReference type="EMBL" id="OEL20859.1"/>
    </source>
</evidence>
<dbReference type="AlphaFoldDB" id="A0A1E5V6S8"/>
<accession>A0A1E5V6S8</accession>
<keyword evidence="3" id="KW-1185">Reference proteome</keyword>
<keyword evidence="1" id="KW-0812">Transmembrane</keyword>
<evidence type="ECO:0000313" key="3">
    <source>
        <dbReference type="Proteomes" id="UP000095767"/>
    </source>
</evidence>
<reference evidence="2 3" key="1">
    <citation type="submission" date="2016-09" db="EMBL/GenBank/DDBJ databases">
        <title>The draft genome of Dichanthelium oligosanthes: A C3 panicoid grass species.</title>
        <authorList>
            <person name="Studer A.J."/>
            <person name="Schnable J.C."/>
            <person name="Brutnell T.P."/>
        </authorList>
    </citation>
    <scope>NUCLEOTIDE SEQUENCE [LARGE SCALE GENOMIC DNA]</scope>
    <source>
        <strain evidence="3">cv. Kellogg 1175</strain>
        <tissue evidence="2">Leaf</tissue>
    </source>
</reference>